<evidence type="ECO:0000256" key="1">
    <source>
        <dbReference type="ARBA" id="ARBA00022574"/>
    </source>
</evidence>
<dbReference type="Pfam" id="PF00400">
    <property type="entry name" value="WD40"/>
    <property type="match status" value="1"/>
</dbReference>
<accession>A0AAW2SIT8</accession>
<dbReference type="GO" id="GO:0005737">
    <property type="term" value="C:cytoplasm"/>
    <property type="evidence" value="ECO:0007669"/>
    <property type="project" value="TreeGrafter"/>
</dbReference>
<dbReference type="SMART" id="SM00320">
    <property type="entry name" value="WD40"/>
    <property type="match status" value="2"/>
</dbReference>
<keyword evidence="2" id="KW-0677">Repeat</keyword>
<dbReference type="GO" id="GO:0045717">
    <property type="term" value="P:negative regulation of fatty acid biosynthetic process"/>
    <property type="evidence" value="ECO:0007669"/>
    <property type="project" value="TreeGrafter"/>
</dbReference>
<evidence type="ECO:0000256" key="2">
    <source>
        <dbReference type="ARBA" id="ARBA00022737"/>
    </source>
</evidence>
<reference evidence="4" key="2">
    <citation type="journal article" date="2024" name="Plant">
        <title>Genomic evolution and insights into agronomic trait innovations of Sesamum species.</title>
        <authorList>
            <person name="Miao H."/>
            <person name="Wang L."/>
            <person name="Qu L."/>
            <person name="Liu H."/>
            <person name="Sun Y."/>
            <person name="Le M."/>
            <person name="Wang Q."/>
            <person name="Wei S."/>
            <person name="Zheng Y."/>
            <person name="Lin W."/>
            <person name="Duan Y."/>
            <person name="Cao H."/>
            <person name="Xiong S."/>
            <person name="Wang X."/>
            <person name="Wei L."/>
            <person name="Li C."/>
            <person name="Ma Q."/>
            <person name="Ju M."/>
            <person name="Zhao R."/>
            <person name="Li G."/>
            <person name="Mu C."/>
            <person name="Tian Q."/>
            <person name="Mei H."/>
            <person name="Zhang T."/>
            <person name="Gao T."/>
            <person name="Zhang H."/>
        </authorList>
    </citation>
    <scope>NUCLEOTIDE SEQUENCE</scope>
    <source>
        <strain evidence="4">G02</strain>
    </source>
</reference>
<dbReference type="InterPro" id="IPR001680">
    <property type="entry name" value="WD40_rpt"/>
</dbReference>
<sequence>MDYSVCFHDGNITDLINSRTLRSHHDFNYIVQMHSSLVRRLSLERELEGHHGCVNAITWNSEGSLLMSGSDDTRLNIWSYSSRKLLHSIETGHSANIFCTKFIPETSDELVVSGAGDAEVEVGNPHVVWSASEDGTLRQHDFREGASCPPAGSPHQECRNILVSSKSLYIAFFFFLLHHTL</sequence>
<dbReference type="InterPro" id="IPR036322">
    <property type="entry name" value="WD40_repeat_dom_sf"/>
</dbReference>
<evidence type="ECO:0000256" key="3">
    <source>
        <dbReference type="PROSITE-ProRule" id="PRU00221"/>
    </source>
</evidence>
<reference evidence="4" key="1">
    <citation type="submission" date="2020-06" db="EMBL/GenBank/DDBJ databases">
        <authorList>
            <person name="Li T."/>
            <person name="Hu X."/>
            <person name="Zhang T."/>
            <person name="Song X."/>
            <person name="Zhang H."/>
            <person name="Dai N."/>
            <person name="Sheng W."/>
            <person name="Hou X."/>
            <person name="Wei L."/>
        </authorList>
    </citation>
    <scope>NUCLEOTIDE SEQUENCE</scope>
    <source>
        <strain evidence="4">G02</strain>
        <tissue evidence="4">Leaf</tissue>
    </source>
</reference>
<feature type="repeat" description="WD" evidence="3">
    <location>
        <begin position="47"/>
        <end position="88"/>
    </location>
</feature>
<dbReference type="PROSITE" id="PS50294">
    <property type="entry name" value="WD_REPEATS_REGION"/>
    <property type="match status" value="1"/>
</dbReference>
<dbReference type="PROSITE" id="PS50082">
    <property type="entry name" value="WD_REPEATS_2"/>
    <property type="match status" value="1"/>
</dbReference>
<dbReference type="InterPro" id="IPR045151">
    <property type="entry name" value="DCAF8"/>
</dbReference>
<dbReference type="SUPFAM" id="SSF50978">
    <property type="entry name" value="WD40 repeat-like"/>
    <property type="match status" value="1"/>
</dbReference>
<name>A0AAW2SIT8_SESRA</name>
<dbReference type="Gene3D" id="2.130.10.10">
    <property type="entry name" value="YVTN repeat-like/Quinoprotein amine dehydrogenase"/>
    <property type="match status" value="1"/>
</dbReference>
<dbReference type="AlphaFoldDB" id="A0AAW2SIT8"/>
<dbReference type="PANTHER" id="PTHR15574">
    <property type="entry name" value="WD REPEAT DOMAIN-CONTAINING FAMILY"/>
    <property type="match status" value="1"/>
</dbReference>
<evidence type="ECO:0000313" key="4">
    <source>
        <dbReference type="EMBL" id="KAL0392379.1"/>
    </source>
</evidence>
<dbReference type="EMBL" id="JACGWJ010000010">
    <property type="protein sequence ID" value="KAL0392379.1"/>
    <property type="molecule type" value="Genomic_DNA"/>
</dbReference>
<keyword evidence="1 3" id="KW-0853">WD repeat</keyword>
<organism evidence="4">
    <name type="scientific">Sesamum radiatum</name>
    <name type="common">Black benniseed</name>
    <dbReference type="NCBI Taxonomy" id="300843"/>
    <lineage>
        <taxon>Eukaryota</taxon>
        <taxon>Viridiplantae</taxon>
        <taxon>Streptophyta</taxon>
        <taxon>Embryophyta</taxon>
        <taxon>Tracheophyta</taxon>
        <taxon>Spermatophyta</taxon>
        <taxon>Magnoliopsida</taxon>
        <taxon>eudicotyledons</taxon>
        <taxon>Gunneridae</taxon>
        <taxon>Pentapetalae</taxon>
        <taxon>asterids</taxon>
        <taxon>lamiids</taxon>
        <taxon>Lamiales</taxon>
        <taxon>Pedaliaceae</taxon>
        <taxon>Sesamum</taxon>
    </lineage>
</organism>
<gene>
    <name evidence="4" type="ORF">Sradi_2460700</name>
</gene>
<dbReference type="PANTHER" id="PTHR15574:SF40">
    <property type="entry name" value="WD AND TETRATRICOPEPTIDE REPEATS PROTEIN 1"/>
    <property type="match status" value="1"/>
</dbReference>
<protein>
    <submittedName>
        <fullName evidence="4">Uncharacterized protein</fullName>
    </submittedName>
</protein>
<dbReference type="GO" id="GO:0080008">
    <property type="term" value="C:Cul4-RING E3 ubiquitin ligase complex"/>
    <property type="evidence" value="ECO:0007669"/>
    <property type="project" value="TreeGrafter"/>
</dbReference>
<comment type="caution">
    <text evidence="4">The sequence shown here is derived from an EMBL/GenBank/DDBJ whole genome shotgun (WGS) entry which is preliminary data.</text>
</comment>
<proteinExistence type="predicted"/>
<dbReference type="InterPro" id="IPR015943">
    <property type="entry name" value="WD40/YVTN_repeat-like_dom_sf"/>
</dbReference>